<proteinExistence type="predicted"/>
<name>A0A841E9G0_9ACTN</name>
<evidence type="ECO:0000313" key="2">
    <source>
        <dbReference type="EMBL" id="MBB5997949.1"/>
    </source>
</evidence>
<sequence length="75" mass="7498">MSERNPMNRIAKVSGLVAATALAFGAMAGTASADNNADVQNITVPVCVDVLQASGVAPDGCSVIDVHDEKGLGVS</sequence>
<feature type="signal peptide" evidence="1">
    <location>
        <begin position="1"/>
        <end position="33"/>
    </location>
</feature>
<comment type="caution">
    <text evidence="2">The sequence shown here is derived from an EMBL/GenBank/DDBJ whole genome shotgun (WGS) entry which is preliminary data.</text>
</comment>
<evidence type="ECO:0000313" key="3">
    <source>
        <dbReference type="Proteomes" id="UP000578077"/>
    </source>
</evidence>
<dbReference type="EMBL" id="JACHLY010000001">
    <property type="protein sequence ID" value="MBB5997949.1"/>
    <property type="molecule type" value="Genomic_DNA"/>
</dbReference>
<feature type="chain" id="PRO_5032842383" evidence="1">
    <location>
        <begin position="34"/>
        <end position="75"/>
    </location>
</feature>
<reference evidence="2 3" key="1">
    <citation type="submission" date="2020-08" db="EMBL/GenBank/DDBJ databases">
        <title>Sequencing the genomes of 1000 actinobacteria strains.</title>
        <authorList>
            <person name="Klenk H.-P."/>
        </authorList>
    </citation>
    <scope>NUCLEOTIDE SEQUENCE [LARGE SCALE GENOMIC DNA]</scope>
    <source>
        <strain evidence="2 3">DSM 44593</strain>
    </source>
</reference>
<gene>
    <name evidence="2" type="ORF">HNR25_001700</name>
</gene>
<keyword evidence="1" id="KW-0732">Signal</keyword>
<protein>
    <submittedName>
        <fullName evidence="2">Uncharacterized protein</fullName>
    </submittedName>
</protein>
<keyword evidence="3" id="KW-1185">Reference proteome</keyword>
<dbReference type="AlphaFoldDB" id="A0A841E9G0"/>
<evidence type="ECO:0000256" key="1">
    <source>
        <dbReference type="SAM" id="SignalP"/>
    </source>
</evidence>
<accession>A0A841E9G0</accession>
<organism evidence="2 3">
    <name type="scientific">Streptomonospora salina</name>
    <dbReference type="NCBI Taxonomy" id="104205"/>
    <lineage>
        <taxon>Bacteria</taxon>
        <taxon>Bacillati</taxon>
        <taxon>Actinomycetota</taxon>
        <taxon>Actinomycetes</taxon>
        <taxon>Streptosporangiales</taxon>
        <taxon>Nocardiopsidaceae</taxon>
        <taxon>Streptomonospora</taxon>
    </lineage>
</organism>
<dbReference type="Proteomes" id="UP000578077">
    <property type="component" value="Unassembled WGS sequence"/>
</dbReference>